<dbReference type="GO" id="GO:0009055">
    <property type="term" value="F:electron transfer activity"/>
    <property type="evidence" value="ECO:0007669"/>
    <property type="project" value="InterPro"/>
</dbReference>
<comment type="PTM">
    <text evidence="11">Binds 1 heme group per subunit.</text>
</comment>
<reference evidence="13" key="2">
    <citation type="submission" date="2014-07" db="EMBL/GenBank/DDBJ databases">
        <authorList>
            <person name="Hull J."/>
        </authorList>
    </citation>
    <scope>NUCLEOTIDE SEQUENCE</scope>
</reference>
<evidence type="ECO:0000259" key="12">
    <source>
        <dbReference type="PROSITE" id="PS51007"/>
    </source>
</evidence>
<evidence type="ECO:0000256" key="7">
    <source>
        <dbReference type="ARBA" id="ARBA00022982"/>
    </source>
</evidence>
<dbReference type="PANTHER" id="PTHR11961">
    <property type="entry name" value="CYTOCHROME C"/>
    <property type="match status" value="1"/>
</dbReference>
<evidence type="ECO:0000256" key="3">
    <source>
        <dbReference type="ARBA" id="ARBA00006488"/>
    </source>
</evidence>
<dbReference type="InterPro" id="IPR009056">
    <property type="entry name" value="Cyt_c-like_dom"/>
</dbReference>
<dbReference type="AlphaFoldDB" id="A0A0A9Z7C5"/>
<protein>
    <submittedName>
        <fullName evidence="13">Cytochrome c-1</fullName>
    </submittedName>
</protein>
<dbReference type="SUPFAM" id="SSF46626">
    <property type="entry name" value="Cytochrome c"/>
    <property type="match status" value="1"/>
</dbReference>
<dbReference type="Pfam" id="PF00034">
    <property type="entry name" value="Cytochrom_C"/>
    <property type="match status" value="1"/>
</dbReference>
<keyword evidence="5 9" id="KW-0349">Heme</keyword>
<evidence type="ECO:0000313" key="13">
    <source>
        <dbReference type="EMBL" id="JAG39263.1"/>
    </source>
</evidence>
<evidence type="ECO:0000256" key="2">
    <source>
        <dbReference type="ARBA" id="ARBA00004569"/>
    </source>
</evidence>
<evidence type="ECO:0000256" key="9">
    <source>
        <dbReference type="PROSITE-ProRule" id="PRU00433"/>
    </source>
</evidence>
<keyword evidence="7 11" id="KW-0249">Electron transport</keyword>
<evidence type="ECO:0000256" key="10">
    <source>
        <dbReference type="RuleBase" id="RU004426"/>
    </source>
</evidence>
<evidence type="ECO:0000256" key="5">
    <source>
        <dbReference type="ARBA" id="ARBA00022617"/>
    </source>
</evidence>
<comment type="function">
    <text evidence="1 11">Electron carrier protein. The oxidized form of the cytochrome c heme group can accept an electron from the heme group of the cytochrome c1 subunit of cytochrome reductase. Cytochrome c then transfers this electron to the cytochrome oxidase complex, the final protein carrier in the mitochondrial electron-transport chain.</text>
</comment>
<accession>A0A0A9Z7C5</accession>
<dbReference type="PRINTS" id="PR00604">
    <property type="entry name" value="CYTCHRMECIAB"/>
</dbReference>
<dbReference type="GO" id="GO:0046872">
    <property type="term" value="F:metal ion binding"/>
    <property type="evidence" value="ECO:0007669"/>
    <property type="project" value="UniProtKB-KW"/>
</dbReference>
<dbReference type="PROSITE" id="PS51007">
    <property type="entry name" value="CYTC"/>
    <property type="match status" value="1"/>
</dbReference>
<organism evidence="13">
    <name type="scientific">Lygus hesperus</name>
    <name type="common">Western plant bug</name>
    <dbReference type="NCBI Taxonomy" id="30085"/>
    <lineage>
        <taxon>Eukaryota</taxon>
        <taxon>Metazoa</taxon>
        <taxon>Ecdysozoa</taxon>
        <taxon>Arthropoda</taxon>
        <taxon>Hexapoda</taxon>
        <taxon>Insecta</taxon>
        <taxon>Pterygota</taxon>
        <taxon>Neoptera</taxon>
        <taxon>Paraneoptera</taxon>
        <taxon>Hemiptera</taxon>
        <taxon>Heteroptera</taxon>
        <taxon>Panheteroptera</taxon>
        <taxon>Cimicomorpha</taxon>
        <taxon>Miridae</taxon>
        <taxon>Mirini</taxon>
        <taxon>Lygus</taxon>
    </lineage>
</organism>
<dbReference type="GO" id="GO:0020037">
    <property type="term" value="F:heme binding"/>
    <property type="evidence" value="ECO:0007669"/>
    <property type="project" value="InterPro"/>
</dbReference>
<evidence type="ECO:0000256" key="8">
    <source>
        <dbReference type="ARBA" id="ARBA00023004"/>
    </source>
</evidence>
<dbReference type="GO" id="GO:0005758">
    <property type="term" value="C:mitochondrial intermembrane space"/>
    <property type="evidence" value="ECO:0007669"/>
    <property type="project" value="UniProtKB-SubCell"/>
</dbReference>
<dbReference type="FunFam" id="1.10.760.10:FF:000001">
    <property type="entry name" value="Cytochrome c iso-1"/>
    <property type="match status" value="1"/>
</dbReference>
<keyword evidence="4 11" id="KW-0813">Transport</keyword>
<keyword evidence="8 9" id="KW-0408">Iron</keyword>
<evidence type="ECO:0000256" key="6">
    <source>
        <dbReference type="ARBA" id="ARBA00022723"/>
    </source>
</evidence>
<dbReference type="EMBL" id="GBHO01004341">
    <property type="protein sequence ID" value="JAG39263.1"/>
    <property type="molecule type" value="Transcribed_RNA"/>
</dbReference>
<dbReference type="InterPro" id="IPR036909">
    <property type="entry name" value="Cyt_c-like_dom_sf"/>
</dbReference>
<evidence type="ECO:0000256" key="11">
    <source>
        <dbReference type="RuleBase" id="RU004427"/>
    </source>
</evidence>
<dbReference type="InterPro" id="IPR002327">
    <property type="entry name" value="Cyt_c_1A/1B"/>
</dbReference>
<feature type="domain" description="Cytochrome c" evidence="12">
    <location>
        <begin position="2"/>
        <end position="101"/>
    </location>
</feature>
<keyword evidence="11" id="KW-0496">Mitochondrion</keyword>
<evidence type="ECO:0000256" key="4">
    <source>
        <dbReference type="ARBA" id="ARBA00022448"/>
    </source>
</evidence>
<dbReference type="Gene3D" id="1.10.760.10">
    <property type="entry name" value="Cytochrome c-like domain"/>
    <property type="match status" value="1"/>
</dbReference>
<comment type="similarity">
    <text evidence="3 10">Belongs to the cytochrome c family.</text>
</comment>
<sequence>MGDAERGKKVYIQKCQVCHNHDSKKHKVGPHQVGIFGRKAGTAEGFAYSDAMKKSGIVWNEATLDAYLADPKKNIPGNKMVFVGLKKAEERADVIAFLKTI</sequence>
<evidence type="ECO:0000256" key="1">
    <source>
        <dbReference type="ARBA" id="ARBA00002555"/>
    </source>
</evidence>
<keyword evidence="6 9" id="KW-0479">Metal-binding</keyword>
<comment type="subcellular location">
    <subcellularLocation>
        <location evidence="2">Mitochondrion intermembrane space</location>
    </subcellularLocation>
</comment>
<name>A0A0A9Z7C5_LYGHE</name>
<gene>
    <name evidence="13" type="primary">Cyt-c-d</name>
    <name evidence="13" type="ORF">CM83_4586</name>
</gene>
<keyword evidence="11" id="KW-0679">Respiratory chain</keyword>
<proteinExistence type="inferred from homology"/>
<reference evidence="13" key="1">
    <citation type="journal article" date="2014" name="PLoS ONE">
        <title>Transcriptome-Based Identification of ABC Transporters in the Western Tarnished Plant Bug Lygus hesperus.</title>
        <authorList>
            <person name="Hull J.J."/>
            <person name="Chaney K."/>
            <person name="Geib S.M."/>
            <person name="Fabrick J.A."/>
            <person name="Brent C.S."/>
            <person name="Walsh D."/>
            <person name="Lavine L.C."/>
        </authorList>
    </citation>
    <scope>NUCLEOTIDE SEQUENCE</scope>
</reference>